<dbReference type="Gene3D" id="1.20.5.1030">
    <property type="entry name" value="Preprotein translocase secy subunit"/>
    <property type="match status" value="1"/>
</dbReference>
<evidence type="ECO:0000256" key="4">
    <source>
        <dbReference type="ARBA" id="ARBA00022692"/>
    </source>
</evidence>
<dbReference type="GO" id="GO:0005886">
    <property type="term" value="C:plasma membrane"/>
    <property type="evidence" value="ECO:0007669"/>
    <property type="project" value="UniProtKB-SubCell"/>
</dbReference>
<evidence type="ECO:0000256" key="9">
    <source>
        <dbReference type="HAMAP-Rule" id="MF_00422"/>
    </source>
</evidence>
<dbReference type="HAMAP" id="MF_00422">
    <property type="entry name" value="SecE"/>
    <property type="match status" value="1"/>
</dbReference>
<comment type="subunit">
    <text evidence="9">Component of the Sec protein translocase complex. Heterotrimer consisting of SecY, SecE and SecG subunits. The heterotrimers can form oligomers, although 1 heterotrimer is thought to be able to translocate proteins. Interacts with the ribosome. Interacts with SecDF, and other proteins may be involved. Interacts with SecA.</text>
</comment>
<dbReference type="AlphaFoldDB" id="A0A4R2RQI7"/>
<evidence type="ECO:0000313" key="11">
    <source>
        <dbReference type="EMBL" id="TCP64677.1"/>
    </source>
</evidence>
<dbReference type="Proteomes" id="UP000294813">
    <property type="component" value="Unassembled WGS sequence"/>
</dbReference>
<dbReference type="InterPro" id="IPR001901">
    <property type="entry name" value="Translocase_SecE/Sec61-g"/>
</dbReference>
<dbReference type="GO" id="GO:0008320">
    <property type="term" value="F:protein transmembrane transporter activity"/>
    <property type="evidence" value="ECO:0007669"/>
    <property type="project" value="UniProtKB-UniRule"/>
</dbReference>
<dbReference type="PANTHER" id="PTHR33910">
    <property type="entry name" value="PROTEIN TRANSLOCASE SUBUNIT SECE"/>
    <property type="match status" value="1"/>
</dbReference>
<dbReference type="InterPro" id="IPR038379">
    <property type="entry name" value="SecE_sf"/>
</dbReference>
<dbReference type="EMBL" id="SLXT01000008">
    <property type="protein sequence ID" value="TCP64677.1"/>
    <property type="molecule type" value="Genomic_DNA"/>
</dbReference>
<keyword evidence="6 9" id="KW-1133">Transmembrane helix</keyword>
<reference evidence="11 12" key="1">
    <citation type="submission" date="2019-03" db="EMBL/GenBank/DDBJ databases">
        <title>Genomic Encyclopedia of Type Strains, Phase IV (KMG-IV): sequencing the most valuable type-strain genomes for metagenomic binning, comparative biology and taxonomic classification.</title>
        <authorList>
            <person name="Goeker M."/>
        </authorList>
    </citation>
    <scope>NUCLEOTIDE SEQUENCE [LARGE SCALE GENOMIC DNA]</scope>
    <source>
        <strain evidence="11 12">DSM 11170</strain>
    </source>
</reference>
<evidence type="ECO:0000256" key="5">
    <source>
        <dbReference type="ARBA" id="ARBA00022927"/>
    </source>
</evidence>
<keyword evidence="7 9" id="KW-0811">Translocation</keyword>
<keyword evidence="3 9" id="KW-1003">Cell membrane</keyword>
<comment type="subcellular location">
    <subcellularLocation>
        <location evidence="9">Cell membrane</location>
        <topology evidence="9">Single-pass membrane protein</topology>
    </subcellularLocation>
    <subcellularLocation>
        <location evidence="1">Membrane</location>
    </subcellularLocation>
</comment>
<dbReference type="PANTHER" id="PTHR33910:SF1">
    <property type="entry name" value="PROTEIN TRANSLOCASE SUBUNIT SECE"/>
    <property type="match status" value="1"/>
</dbReference>
<feature type="compositionally biased region" description="Basic and acidic residues" evidence="10">
    <location>
        <begin position="27"/>
        <end position="46"/>
    </location>
</feature>
<keyword evidence="12" id="KW-1185">Reference proteome</keyword>
<comment type="similarity">
    <text evidence="9">Belongs to the SecE/SEC61-gamma family.</text>
</comment>
<evidence type="ECO:0000256" key="2">
    <source>
        <dbReference type="ARBA" id="ARBA00022448"/>
    </source>
</evidence>
<dbReference type="GO" id="GO:0006605">
    <property type="term" value="P:protein targeting"/>
    <property type="evidence" value="ECO:0007669"/>
    <property type="project" value="UniProtKB-UniRule"/>
</dbReference>
<evidence type="ECO:0000256" key="8">
    <source>
        <dbReference type="ARBA" id="ARBA00023136"/>
    </source>
</evidence>
<feature type="transmembrane region" description="Helical" evidence="9">
    <location>
        <begin position="80"/>
        <end position="101"/>
    </location>
</feature>
<dbReference type="RefSeq" id="WP_165876347.1">
    <property type="nucleotide sequence ID" value="NZ_JAOQNU010000008.1"/>
</dbReference>
<keyword evidence="5 9" id="KW-0653">Protein transport</keyword>
<evidence type="ECO:0000256" key="1">
    <source>
        <dbReference type="ARBA" id="ARBA00004370"/>
    </source>
</evidence>
<comment type="function">
    <text evidence="9">Essential subunit of the Sec protein translocation channel SecYEG. Clamps together the 2 halves of SecY. May contact the channel plug during translocation.</text>
</comment>
<feature type="region of interest" description="Disordered" evidence="10">
    <location>
        <begin position="1"/>
        <end position="59"/>
    </location>
</feature>
<proteinExistence type="inferred from homology"/>
<comment type="caution">
    <text evidence="11">The sequence shown here is derived from an EMBL/GenBank/DDBJ whole genome shotgun (WGS) entry which is preliminary data.</text>
</comment>
<keyword evidence="4 9" id="KW-0812">Transmembrane</keyword>
<dbReference type="NCBIfam" id="TIGR00964">
    <property type="entry name" value="secE_bact"/>
    <property type="match status" value="1"/>
</dbReference>
<evidence type="ECO:0000256" key="7">
    <source>
        <dbReference type="ARBA" id="ARBA00023010"/>
    </source>
</evidence>
<keyword evidence="2 9" id="KW-0813">Transport</keyword>
<dbReference type="Pfam" id="PF00584">
    <property type="entry name" value="SecE"/>
    <property type="match status" value="1"/>
</dbReference>
<dbReference type="GO" id="GO:0043952">
    <property type="term" value="P:protein transport by the Sec complex"/>
    <property type="evidence" value="ECO:0007669"/>
    <property type="project" value="UniProtKB-UniRule"/>
</dbReference>
<accession>A0A4R2RQI7</accession>
<dbReference type="GO" id="GO:0009306">
    <property type="term" value="P:protein secretion"/>
    <property type="evidence" value="ECO:0007669"/>
    <property type="project" value="UniProtKB-UniRule"/>
</dbReference>
<evidence type="ECO:0000256" key="3">
    <source>
        <dbReference type="ARBA" id="ARBA00022475"/>
    </source>
</evidence>
<gene>
    <name evidence="9" type="primary">secE</name>
    <name evidence="11" type="ORF">EDD73_10830</name>
</gene>
<organism evidence="11 12">
    <name type="scientific">Heliophilum fasciatum</name>
    <dbReference type="NCBI Taxonomy" id="35700"/>
    <lineage>
        <taxon>Bacteria</taxon>
        <taxon>Bacillati</taxon>
        <taxon>Bacillota</taxon>
        <taxon>Clostridia</taxon>
        <taxon>Eubacteriales</taxon>
        <taxon>Heliobacteriaceae</taxon>
        <taxon>Heliophilum</taxon>
    </lineage>
</organism>
<keyword evidence="8 9" id="KW-0472">Membrane</keyword>
<dbReference type="PROSITE" id="PS01067">
    <property type="entry name" value="SECE_SEC61G"/>
    <property type="match status" value="1"/>
</dbReference>
<evidence type="ECO:0000313" key="12">
    <source>
        <dbReference type="Proteomes" id="UP000294813"/>
    </source>
</evidence>
<name>A0A4R2RQI7_9FIRM</name>
<dbReference type="GO" id="GO:0065002">
    <property type="term" value="P:intracellular protein transmembrane transport"/>
    <property type="evidence" value="ECO:0007669"/>
    <property type="project" value="UniProtKB-UniRule"/>
</dbReference>
<evidence type="ECO:0000256" key="10">
    <source>
        <dbReference type="SAM" id="MobiDB-lite"/>
    </source>
</evidence>
<sequence>MGELKKLDRPERTEKGDLQAKAVSTKETVKKAEPAKDVAKKTESAKKPVPASSDKAKSKNFAKGVVSEVKKVHWPTKDEVVTYTGVVLASVVVVAALIFVIDSALGLALKQVIK</sequence>
<feature type="compositionally biased region" description="Basic and acidic residues" evidence="10">
    <location>
        <begin position="1"/>
        <end position="18"/>
    </location>
</feature>
<protein>
    <recommendedName>
        <fullName evidence="9">Protein translocase subunit SecE</fullName>
    </recommendedName>
</protein>
<dbReference type="InterPro" id="IPR005807">
    <property type="entry name" value="SecE_bac"/>
</dbReference>
<evidence type="ECO:0000256" key="6">
    <source>
        <dbReference type="ARBA" id="ARBA00022989"/>
    </source>
</evidence>